<proteinExistence type="predicted"/>
<gene>
    <name evidence="1" type="ORF">KQI82_02135</name>
</gene>
<protein>
    <submittedName>
        <fullName evidence="1">Uncharacterized protein</fullName>
    </submittedName>
</protein>
<sequence length="79" mass="9050">MDDLSCMDILYTTLFDLLNDSDLTDIVDIDADFKKRAYYIALRDGTEVEIFLRPLRRKGSCAIIPLDPHNRVKDKGDSV</sequence>
<reference evidence="1 2" key="1">
    <citation type="submission" date="2021-06" db="EMBL/GenBank/DDBJ databases">
        <authorList>
            <person name="Sun Q."/>
            <person name="Li D."/>
        </authorList>
    </citation>
    <scope>NUCLEOTIDE SEQUENCE [LARGE SCALE GENOMIC DNA]</scope>
    <source>
        <strain evidence="1 2">MSJ-2</strain>
    </source>
</reference>
<evidence type="ECO:0000313" key="1">
    <source>
        <dbReference type="EMBL" id="MBU5625732.1"/>
    </source>
</evidence>
<comment type="caution">
    <text evidence="1">The sequence shown here is derived from an EMBL/GenBank/DDBJ whole genome shotgun (WGS) entry which is preliminary data.</text>
</comment>
<name>A0ABS6F811_9FIRM</name>
<dbReference type="RefSeq" id="WP_216558056.1">
    <property type="nucleotide sequence ID" value="NZ_JAHLQN010000001.1"/>
</dbReference>
<evidence type="ECO:0000313" key="2">
    <source>
        <dbReference type="Proteomes" id="UP000787672"/>
    </source>
</evidence>
<accession>A0ABS6F811</accession>
<keyword evidence="2" id="KW-1185">Reference proteome</keyword>
<organism evidence="1 2">
    <name type="scientific">Dysosmobacter acutus</name>
    <dbReference type="NCBI Taxonomy" id="2841504"/>
    <lineage>
        <taxon>Bacteria</taxon>
        <taxon>Bacillati</taxon>
        <taxon>Bacillota</taxon>
        <taxon>Clostridia</taxon>
        <taxon>Eubacteriales</taxon>
        <taxon>Oscillospiraceae</taxon>
        <taxon>Dysosmobacter</taxon>
    </lineage>
</organism>
<dbReference type="Proteomes" id="UP000787672">
    <property type="component" value="Unassembled WGS sequence"/>
</dbReference>
<dbReference type="EMBL" id="JAHLQN010000001">
    <property type="protein sequence ID" value="MBU5625732.1"/>
    <property type="molecule type" value="Genomic_DNA"/>
</dbReference>